<reference evidence="2" key="1">
    <citation type="journal article" date="2006" name="Science">
        <title>Phytophthora genome sequences uncover evolutionary origins and mechanisms of pathogenesis.</title>
        <authorList>
            <person name="Tyler B.M."/>
            <person name="Tripathy S."/>
            <person name="Zhang X."/>
            <person name="Dehal P."/>
            <person name="Jiang R.H."/>
            <person name="Aerts A."/>
            <person name="Arredondo F.D."/>
            <person name="Baxter L."/>
            <person name="Bensasson D."/>
            <person name="Beynon J.L."/>
            <person name="Chapman J."/>
            <person name="Damasceno C.M."/>
            <person name="Dorrance A.E."/>
            <person name="Dou D."/>
            <person name="Dickerman A.W."/>
            <person name="Dubchak I.L."/>
            <person name="Garbelotto M."/>
            <person name="Gijzen M."/>
            <person name="Gordon S.G."/>
            <person name="Govers F."/>
            <person name="Grunwald N.J."/>
            <person name="Huang W."/>
            <person name="Ivors K.L."/>
            <person name="Jones R.W."/>
            <person name="Kamoun S."/>
            <person name="Krampis K."/>
            <person name="Lamour K.H."/>
            <person name="Lee M.K."/>
            <person name="McDonald W.H."/>
            <person name="Medina M."/>
            <person name="Meijer H.J."/>
            <person name="Nordberg E.K."/>
            <person name="Maclean D.J."/>
            <person name="Ospina-Giraldo M.D."/>
            <person name="Morris P.F."/>
            <person name="Phuntumart V."/>
            <person name="Putnam N.H."/>
            <person name="Rash S."/>
            <person name="Rose J.K."/>
            <person name="Sakihama Y."/>
            <person name="Salamov A.A."/>
            <person name="Savidor A."/>
            <person name="Scheuring C.F."/>
            <person name="Smith B.M."/>
            <person name="Sobral B.W."/>
            <person name="Terry A."/>
            <person name="Torto-Alalibo T.A."/>
            <person name="Win J."/>
            <person name="Xu Z."/>
            <person name="Zhang H."/>
            <person name="Grigoriev I.V."/>
            <person name="Rokhsar D.S."/>
            <person name="Boore J.L."/>
        </authorList>
    </citation>
    <scope>NUCLEOTIDE SEQUENCE [LARGE SCALE GENOMIC DNA]</scope>
    <source>
        <strain evidence="2">Pr102</strain>
    </source>
</reference>
<dbReference type="EMBL" id="DS566975">
    <property type="status" value="NOT_ANNOTATED_CDS"/>
    <property type="molecule type" value="Genomic_DNA"/>
</dbReference>
<sequence length="118" mass="12832">MDFIFELPADTRGHTGVLAFVCRLSMMVRLVAVKKSVTASQAAQLFVDNVFRHHGLPEAFCAYSGIELSDPVKMIPKGTAVLLKGSFALRAAVSDLTKLLIEAINPLLQIMRSALETT</sequence>
<dbReference type="EnsemblProtists" id="Phyra86663">
    <property type="protein sequence ID" value="Phyra86663"/>
    <property type="gene ID" value="Phyra86663"/>
</dbReference>
<dbReference type="PANTHER" id="PTHR45835:SF99">
    <property type="entry name" value="CHROMO DOMAIN-CONTAINING PROTEIN-RELATED"/>
    <property type="match status" value="1"/>
</dbReference>
<name>H3H7E9_PHYRM</name>
<dbReference type="AlphaFoldDB" id="H3H7E9"/>
<keyword evidence="2" id="KW-1185">Reference proteome</keyword>
<organism evidence="1 2">
    <name type="scientific">Phytophthora ramorum</name>
    <name type="common">Sudden oak death agent</name>
    <dbReference type="NCBI Taxonomy" id="164328"/>
    <lineage>
        <taxon>Eukaryota</taxon>
        <taxon>Sar</taxon>
        <taxon>Stramenopiles</taxon>
        <taxon>Oomycota</taxon>
        <taxon>Peronosporomycetes</taxon>
        <taxon>Peronosporales</taxon>
        <taxon>Peronosporaceae</taxon>
        <taxon>Phytophthora</taxon>
    </lineage>
</organism>
<reference evidence="1" key="2">
    <citation type="submission" date="2015-06" db="UniProtKB">
        <authorList>
            <consortium name="EnsemblProtists"/>
        </authorList>
    </citation>
    <scope>IDENTIFICATION</scope>
    <source>
        <strain evidence="1">Pr102</strain>
    </source>
</reference>
<dbReference type="InterPro" id="IPR036397">
    <property type="entry name" value="RNaseH_sf"/>
</dbReference>
<accession>H3H7E9</accession>
<dbReference type="InParanoid" id="H3H7E9"/>
<dbReference type="HOGENOM" id="CLU_2077744_0_0_1"/>
<evidence type="ECO:0000313" key="1">
    <source>
        <dbReference type="EnsemblProtists" id="Phyra86663"/>
    </source>
</evidence>
<evidence type="ECO:0000313" key="2">
    <source>
        <dbReference type="Proteomes" id="UP000005238"/>
    </source>
</evidence>
<protein>
    <recommendedName>
        <fullName evidence="3">Integrase catalytic domain-containing protein</fullName>
    </recommendedName>
</protein>
<evidence type="ECO:0008006" key="3">
    <source>
        <dbReference type="Google" id="ProtNLM"/>
    </source>
</evidence>
<dbReference type="PANTHER" id="PTHR45835">
    <property type="entry name" value="YALI0A06105P"/>
    <property type="match status" value="1"/>
</dbReference>
<dbReference type="Proteomes" id="UP000005238">
    <property type="component" value="Unassembled WGS sequence"/>
</dbReference>
<proteinExistence type="predicted"/>
<dbReference type="Gene3D" id="3.30.420.10">
    <property type="entry name" value="Ribonuclease H-like superfamily/Ribonuclease H"/>
    <property type="match status" value="1"/>
</dbReference>
<dbReference type="GO" id="GO:0003676">
    <property type="term" value="F:nucleic acid binding"/>
    <property type="evidence" value="ECO:0007669"/>
    <property type="project" value="InterPro"/>
</dbReference>